<dbReference type="AlphaFoldDB" id="A0A9P4PPY8"/>
<evidence type="ECO:0000313" key="2">
    <source>
        <dbReference type="Proteomes" id="UP000799764"/>
    </source>
</evidence>
<comment type="caution">
    <text evidence="1">The sequence shown here is derived from an EMBL/GenBank/DDBJ whole genome shotgun (WGS) entry which is preliminary data.</text>
</comment>
<organism evidence="1 2">
    <name type="scientific">Karstenula rhodostoma CBS 690.94</name>
    <dbReference type="NCBI Taxonomy" id="1392251"/>
    <lineage>
        <taxon>Eukaryota</taxon>
        <taxon>Fungi</taxon>
        <taxon>Dikarya</taxon>
        <taxon>Ascomycota</taxon>
        <taxon>Pezizomycotina</taxon>
        <taxon>Dothideomycetes</taxon>
        <taxon>Pleosporomycetidae</taxon>
        <taxon>Pleosporales</taxon>
        <taxon>Massarineae</taxon>
        <taxon>Didymosphaeriaceae</taxon>
        <taxon>Karstenula</taxon>
    </lineage>
</organism>
<proteinExistence type="predicted"/>
<reference evidence="1" key="1">
    <citation type="journal article" date="2020" name="Stud. Mycol.">
        <title>101 Dothideomycetes genomes: a test case for predicting lifestyles and emergence of pathogens.</title>
        <authorList>
            <person name="Haridas S."/>
            <person name="Albert R."/>
            <person name="Binder M."/>
            <person name="Bloem J."/>
            <person name="Labutti K."/>
            <person name="Salamov A."/>
            <person name="Andreopoulos B."/>
            <person name="Baker S."/>
            <person name="Barry K."/>
            <person name="Bills G."/>
            <person name="Bluhm B."/>
            <person name="Cannon C."/>
            <person name="Castanera R."/>
            <person name="Culley D."/>
            <person name="Daum C."/>
            <person name="Ezra D."/>
            <person name="Gonzalez J."/>
            <person name="Henrissat B."/>
            <person name="Kuo A."/>
            <person name="Liang C."/>
            <person name="Lipzen A."/>
            <person name="Lutzoni F."/>
            <person name="Magnuson J."/>
            <person name="Mondo S."/>
            <person name="Nolan M."/>
            <person name="Ohm R."/>
            <person name="Pangilinan J."/>
            <person name="Park H.-J."/>
            <person name="Ramirez L."/>
            <person name="Alfaro M."/>
            <person name="Sun H."/>
            <person name="Tritt A."/>
            <person name="Yoshinaga Y."/>
            <person name="Zwiers L.-H."/>
            <person name="Turgeon B."/>
            <person name="Goodwin S."/>
            <person name="Spatafora J."/>
            <person name="Crous P."/>
            <person name="Grigoriev I."/>
        </authorList>
    </citation>
    <scope>NUCLEOTIDE SEQUENCE</scope>
    <source>
        <strain evidence="1">CBS 690.94</strain>
    </source>
</reference>
<dbReference type="EMBL" id="MU001497">
    <property type="protein sequence ID" value="KAF2446849.1"/>
    <property type="molecule type" value="Genomic_DNA"/>
</dbReference>
<gene>
    <name evidence="1" type="ORF">P171DRAFT_240436</name>
</gene>
<name>A0A9P4PPY8_9PLEO</name>
<dbReference type="Proteomes" id="UP000799764">
    <property type="component" value="Unassembled WGS sequence"/>
</dbReference>
<sequence length="169" mass="18186">MRVRIECSHAGVGHVLRDRSKPTRGTCALVQEVNGIAASDSSMFTPPSRLRWKKYDVRPWRSYPAFSPASDLAPGYTTHFPRVLRPGALFSFGSSAAATAALDASYLRPCQVAAESRERNASGAAVRGRRFFPAPGRRRACATSSAGICVPGAGLWHFLLLSAVHPSCV</sequence>
<evidence type="ECO:0000313" key="1">
    <source>
        <dbReference type="EMBL" id="KAF2446849.1"/>
    </source>
</evidence>
<keyword evidence="2" id="KW-1185">Reference proteome</keyword>
<accession>A0A9P4PPY8</accession>
<protein>
    <submittedName>
        <fullName evidence="1">Uncharacterized protein</fullName>
    </submittedName>
</protein>